<keyword evidence="3 9" id="KW-0812">Transmembrane</keyword>
<feature type="transmembrane region" description="Helical" evidence="9">
    <location>
        <begin position="1062"/>
        <end position="1081"/>
    </location>
</feature>
<sequence>MATRTRSSDANPSKTSPTHTQRIHVRPLFDASTSGGHNTHTPSIRVRPLFDPSATAFPKAKWAGGPARDISNDLQIPFLPLHPPLGPTFLDTEACLCRREPDPAISEDKAGSLLWRCSGNQTVADIDFTTGKWFKPINNDGKDTRQVLELPMNDGSNPPLREHPFRWDHESSSLVPGTDGLGVWDQACTGENRTSFSTSYYRAVEQRDRNEAPVDAAPCWRPGAVPLRLQDVDDWKTRGCLPGFQCQNNTVNSLPQFCPPFAECQMARLGYHACAIDGTNIGMGPFEPIICQAGNYCPPGGKTTFSCPAGHYCQPGAATPTPCAVGSLCPEGSSYERYFIPLGVLIALDIFIIIGIIILRFRSRLSSSAQVHHSSLSKKPESTVVGLARAVTRRKYKRISEEGERSDDMDHEMRAVGSHPPPGRGDVWAGFQEALTMPVRSYRNPEGIMSPQGEDLEKSLPPQIRAFIDSMRKATDASDIGLSFGYSQLAFQPKGTSRPILQDITGSIRSGTLTAVMGGSGAGKSTFVNVLMGKIEYTHGKVEVNGVPGKLARYKKLIGYVPQDDIVLPDLTVRENIMHSARIRLPRTWTSQEIENHATAVIDCLELSHVRDSLVGSVGKPVISGGQRKRVSIGMELAAAPMAIFLDEPTSGLDATSASSIMRTLKAIARLGISVIAIIHQPRMEIFEMLDDLILLANGQQLYEGPESGVQPFFEKFGYIFPKHANYGDVVTDIITGNGRAYKTSGDISKDALIANWVACRKEIQSPVVPTMEVSRPGSPESGSSTAGDDDNERRNTRVSVVRPVSPFTVNLATAKSKLRQSSASVLAVGNFNASKAPLGRLLKKRGASRLKQFNLCLSRAFLQQYRNLSVFWFEVGLAALAGFLLGLAENAKNGVLFMGLYHRPYEILSTASDFKSAPEMALLTAIAIGLVSAAPGVRVFSEEMLLHRREAEAGHSRLAYFMAKSVSVLPRMTMACMHFTVPLWLLSTPIMGWGLGFAANLWYFYCIFGLASVISMVVKREDAPLFATMIALIVGILSGAAPPLSSVRNWKMEWLWRMSPGVWLAEIYFGQLVSPLGYLYDIESAAFMTGFRLDGLWQNMGILVGIGTIYRILAFVGLVWGTKMRI</sequence>
<dbReference type="InterPro" id="IPR003593">
    <property type="entry name" value="AAA+_ATPase"/>
</dbReference>
<dbReference type="Gene3D" id="3.40.50.300">
    <property type="entry name" value="P-loop containing nucleotide triphosphate hydrolases"/>
    <property type="match status" value="1"/>
</dbReference>
<dbReference type="PROSITE" id="PS50893">
    <property type="entry name" value="ABC_TRANSPORTER_2"/>
    <property type="match status" value="1"/>
</dbReference>
<dbReference type="CDD" id="cd03213">
    <property type="entry name" value="ABCG_EPDR"/>
    <property type="match status" value="1"/>
</dbReference>
<dbReference type="SMART" id="SM00382">
    <property type="entry name" value="AAA"/>
    <property type="match status" value="1"/>
</dbReference>
<reference evidence="11" key="1">
    <citation type="submission" date="2018-02" db="EMBL/GenBank/DDBJ databases">
        <authorList>
            <person name="Silar P."/>
        </authorList>
    </citation>
    <scope>NUCLEOTIDE SEQUENCE [LARGE SCALE GENOMIC DNA]</scope>
    <source>
        <strain evidence="11">T</strain>
    </source>
</reference>
<dbReference type="InterPro" id="IPR043926">
    <property type="entry name" value="ABCG_dom"/>
</dbReference>
<evidence type="ECO:0000256" key="3">
    <source>
        <dbReference type="ARBA" id="ARBA00022692"/>
    </source>
</evidence>
<feature type="transmembrane region" description="Helical" evidence="9">
    <location>
        <begin position="921"/>
        <end position="941"/>
    </location>
</feature>
<evidence type="ECO:0000256" key="5">
    <source>
        <dbReference type="ARBA" id="ARBA00022840"/>
    </source>
</evidence>
<evidence type="ECO:0000256" key="9">
    <source>
        <dbReference type="SAM" id="Phobius"/>
    </source>
</evidence>
<evidence type="ECO:0000256" key="1">
    <source>
        <dbReference type="ARBA" id="ARBA00004141"/>
    </source>
</evidence>
<keyword evidence="6 9" id="KW-1133">Transmembrane helix</keyword>
<keyword evidence="12" id="KW-1185">Reference proteome</keyword>
<dbReference type="InterPro" id="IPR017871">
    <property type="entry name" value="ABC_transporter-like_CS"/>
</dbReference>
<dbReference type="InterPro" id="IPR050352">
    <property type="entry name" value="ABCG_transporters"/>
</dbReference>
<evidence type="ECO:0000256" key="4">
    <source>
        <dbReference type="ARBA" id="ARBA00022741"/>
    </source>
</evidence>
<feature type="compositionally biased region" description="Polar residues" evidence="8">
    <location>
        <begin position="1"/>
        <end position="20"/>
    </location>
</feature>
<feature type="transmembrane region" description="Helical" evidence="9">
    <location>
        <begin position="991"/>
        <end position="1012"/>
    </location>
</feature>
<proteinExistence type="predicted"/>
<keyword evidence="7 9" id="KW-0472">Membrane</keyword>
<feature type="region of interest" description="Disordered" evidence="8">
    <location>
        <begin position="1"/>
        <end position="25"/>
    </location>
</feature>
<dbReference type="Proteomes" id="UP000280685">
    <property type="component" value="Chromosome 5"/>
</dbReference>
<comment type="subcellular location">
    <subcellularLocation>
        <location evidence="1">Membrane</location>
        <topology evidence="1">Multi-pass membrane protein</topology>
    </subcellularLocation>
</comment>
<dbReference type="SUPFAM" id="SSF52540">
    <property type="entry name" value="P-loop containing nucleoside triphosphate hydrolases"/>
    <property type="match status" value="1"/>
</dbReference>
<accession>A0ABY6SD35</accession>
<evidence type="ECO:0000259" key="10">
    <source>
        <dbReference type="PROSITE" id="PS50893"/>
    </source>
</evidence>
<dbReference type="EMBL" id="LR026968">
    <property type="protein sequence ID" value="VBB81028.1"/>
    <property type="molecule type" value="Genomic_DNA"/>
</dbReference>
<evidence type="ECO:0000313" key="11">
    <source>
        <dbReference type="EMBL" id="VBB81028.1"/>
    </source>
</evidence>
<dbReference type="PROSITE" id="PS00211">
    <property type="entry name" value="ABC_TRANSPORTER_1"/>
    <property type="match status" value="1"/>
</dbReference>
<protein>
    <recommendedName>
        <fullName evidence="10">ABC transporter domain-containing protein</fullName>
    </recommendedName>
</protein>
<evidence type="ECO:0000256" key="7">
    <source>
        <dbReference type="ARBA" id="ARBA00023136"/>
    </source>
</evidence>
<keyword evidence="2" id="KW-0813">Transport</keyword>
<gene>
    <name evidence="11" type="ORF">PODCO_512820</name>
</gene>
<feature type="transmembrane region" description="Helical" evidence="9">
    <location>
        <begin position="338"/>
        <end position="359"/>
    </location>
</feature>
<feature type="transmembrane region" description="Helical" evidence="9">
    <location>
        <begin position="1024"/>
        <end position="1042"/>
    </location>
</feature>
<evidence type="ECO:0000256" key="6">
    <source>
        <dbReference type="ARBA" id="ARBA00022989"/>
    </source>
</evidence>
<evidence type="ECO:0000313" key="12">
    <source>
        <dbReference type="Proteomes" id="UP000280685"/>
    </source>
</evidence>
<feature type="transmembrane region" description="Helical" evidence="9">
    <location>
        <begin position="1102"/>
        <end position="1121"/>
    </location>
</feature>
<keyword evidence="5" id="KW-0067">ATP-binding</keyword>
<organism evidence="11 12">
    <name type="scientific">Podospora comata</name>
    <dbReference type="NCBI Taxonomy" id="48703"/>
    <lineage>
        <taxon>Eukaryota</taxon>
        <taxon>Fungi</taxon>
        <taxon>Dikarya</taxon>
        <taxon>Ascomycota</taxon>
        <taxon>Pezizomycotina</taxon>
        <taxon>Sordariomycetes</taxon>
        <taxon>Sordariomycetidae</taxon>
        <taxon>Sordariales</taxon>
        <taxon>Podosporaceae</taxon>
        <taxon>Podospora</taxon>
    </lineage>
</organism>
<name>A0ABY6SD35_PODCO</name>
<feature type="transmembrane region" description="Helical" evidence="9">
    <location>
        <begin position="869"/>
        <end position="889"/>
    </location>
</feature>
<keyword evidence="4" id="KW-0547">Nucleotide-binding</keyword>
<dbReference type="Pfam" id="PF00005">
    <property type="entry name" value="ABC_tran"/>
    <property type="match status" value="1"/>
</dbReference>
<dbReference type="InterPro" id="IPR003439">
    <property type="entry name" value="ABC_transporter-like_ATP-bd"/>
</dbReference>
<dbReference type="PANTHER" id="PTHR48041">
    <property type="entry name" value="ABC TRANSPORTER G FAMILY MEMBER 28"/>
    <property type="match status" value="1"/>
</dbReference>
<feature type="region of interest" description="Disordered" evidence="8">
    <location>
        <begin position="769"/>
        <end position="798"/>
    </location>
</feature>
<evidence type="ECO:0000256" key="2">
    <source>
        <dbReference type="ARBA" id="ARBA00022448"/>
    </source>
</evidence>
<dbReference type="Pfam" id="PF19055">
    <property type="entry name" value="ABC2_membrane_7"/>
    <property type="match status" value="1"/>
</dbReference>
<dbReference type="InterPro" id="IPR027417">
    <property type="entry name" value="P-loop_NTPase"/>
</dbReference>
<evidence type="ECO:0000256" key="8">
    <source>
        <dbReference type="SAM" id="MobiDB-lite"/>
    </source>
</evidence>
<dbReference type="PANTHER" id="PTHR48041:SF91">
    <property type="entry name" value="ABC TRANSPORTER G FAMILY MEMBER 28"/>
    <property type="match status" value="1"/>
</dbReference>
<feature type="domain" description="ABC transporter" evidence="10">
    <location>
        <begin position="484"/>
        <end position="723"/>
    </location>
</feature>